<keyword evidence="3" id="KW-1185">Reference proteome</keyword>
<reference evidence="2 3" key="1">
    <citation type="journal article" date="2009" name="Stand. Genomic Sci.">
        <title>Complete genome sequence of Acidimicrobium ferrooxidans type strain (ICP).</title>
        <authorList>
            <person name="Clum A."/>
            <person name="Nolan M."/>
            <person name="Lang E."/>
            <person name="Glavina Del Rio T."/>
            <person name="Tice H."/>
            <person name="Copeland A."/>
            <person name="Cheng J.F."/>
            <person name="Lucas S."/>
            <person name="Chen F."/>
            <person name="Bruce D."/>
            <person name="Goodwin L."/>
            <person name="Pitluck S."/>
            <person name="Ivanova N."/>
            <person name="Mavrommatis K."/>
            <person name="Mikhailova N."/>
            <person name="Pati A."/>
            <person name="Chen A."/>
            <person name="Palaniappan K."/>
            <person name="Goker M."/>
            <person name="Spring S."/>
            <person name="Land M."/>
            <person name="Hauser L."/>
            <person name="Chang Y.J."/>
            <person name="Jeffries C.C."/>
            <person name="Chain P."/>
            <person name="Bristow J."/>
            <person name="Eisen J.A."/>
            <person name="Markowitz V."/>
            <person name="Hugenholtz P."/>
            <person name="Kyrpides N.C."/>
            <person name="Klenk H.P."/>
            <person name="Lapidus A."/>
        </authorList>
    </citation>
    <scope>NUCLEOTIDE SEQUENCE [LARGE SCALE GENOMIC DNA]</scope>
    <source>
        <strain evidence="3">DSM 10331 / JCM 15462 / NBRC 103882 / ICP</strain>
    </source>
</reference>
<dbReference type="InterPro" id="IPR013813">
    <property type="entry name" value="Endoribo_LPSP/chorism_mut-like"/>
</dbReference>
<feature type="domain" description="Endoribonuclease L-PSP/chorismate mutase-like" evidence="1">
    <location>
        <begin position="6"/>
        <end position="140"/>
    </location>
</feature>
<evidence type="ECO:0000259" key="1">
    <source>
        <dbReference type="Pfam" id="PF14588"/>
    </source>
</evidence>
<dbReference type="AlphaFoldDB" id="C7M2F3"/>
<sequence length="152" mass="15723">MSALDRLRDLGIELVAPPPAVGSYVPTLVVDGWCWVSGMLPLADGSVVHPGIVGADVGLEEAREAARVATSVLLSRLAADLGSLDRIEQWVSLTGYVQSAPGFHDQPAVMNAASDLVVEVFGPAGRHTRAAVGVAALPLAAPVEIAAVLRVR</sequence>
<dbReference type="Proteomes" id="UP000000771">
    <property type="component" value="Chromosome"/>
</dbReference>
<accession>C7M2F3</accession>
<gene>
    <name evidence="2" type="ordered locus">Afer_0228</name>
</gene>
<dbReference type="SUPFAM" id="SSF55298">
    <property type="entry name" value="YjgF-like"/>
    <property type="match status" value="1"/>
</dbReference>
<dbReference type="PANTHER" id="PTHR43760">
    <property type="entry name" value="ENDORIBONUCLEASE-RELATED"/>
    <property type="match status" value="1"/>
</dbReference>
<name>C7M2F3_ACIFD</name>
<organism evidence="2 3">
    <name type="scientific">Acidimicrobium ferrooxidans (strain DSM 10331 / JCM 15462 / NBRC 103882 / ICP)</name>
    <dbReference type="NCBI Taxonomy" id="525909"/>
    <lineage>
        <taxon>Bacteria</taxon>
        <taxon>Bacillati</taxon>
        <taxon>Actinomycetota</taxon>
        <taxon>Acidimicrobiia</taxon>
        <taxon>Acidimicrobiales</taxon>
        <taxon>Acidimicrobiaceae</taxon>
        <taxon>Acidimicrobium</taxon>
    </lineage>
</organism>
<evidence type="ECO:0000313" key="3">
    <source>
        <dbReference type="Proteomes" id="UP000000771"/>
    </source>
</evidence>
<proteinExistence type="predicted"/>
<dbReference type="OrthoDB" id="9806229at2"/>
<dbReference type="STRING" id="525909.Afer_0228"/>
<dbReference type="InterPro" id="IPR035959">
    <property type="entry name" value="RutC-like_sf"/>
</dbReference>
<dbReference type="HOGENOM" id="CLU_104845_0_1_11"/>
<dbReference type="EMBL" id="CP001631">
    <property type="protein sequence ID" value="ACU53197.1"/>
    <property type="molecule type" value="Genomic_DNA"/>
</dbReference>
<dbReference type="Gene3D" id="3.30.1330.40">
    <property type="entry name" value="RutC-like"/>
    <property type="match status" value="1"/>
</dbReference>
<evidence type="ECO:0000313" key="2">
    <source>
        <dbReference type="EMBL" id="ACU53197.1"/>
    </source>
</evidence>
<dbReference type="eggNOG" id="COG0251">
    <property type="taxonomic scope" value="Bacteria"/>
</dbReference>
<protein>
    <submittedName>
        <fullName evidence="2">Endoribonuclease L-PSP</fullName>
    </submittedName>
</protein>
<dbReference type="RefSeq" id="WP_015797702.1">
    <property type="nucleotide sequence ID" value="NC_013124.1"/>
</dbReference>
<dbReference type="PANTHER" id="PTHR43760:SF1">
    <property type="entry name" value="ENDORIBONUCLEASE L-PSP_CHORISMATE MUTASE-LIKE DOMAIN-CONTAINING PROTEIN"/>
    <property type="match status" value="1"/>
</dbReference>
<dbReference type="CDD" id="cd02199">
    <property type="entry name" value="YjgF_YER057c_UK114_like_1"/>
    <property type="match status" value="1"/>
</dbReference>
<dbReference type="KEGG" id="afo:Afer_0228"/>
<dbReference type="Pfam" id="PF14588">
    <property type="entry name" value="YjgF_endoribonc"/>
    <property type="match status" value="1"/>
</dbReference>